<evidence type="ECO:0000313" key="1">
    <source>
        <dbReference type="EMBL" id="ADI37769.1"/>
    </source>
</evidence>
<dbReference type="STRING" id="716544.wcw_0397"/>
<dbReference type="RefSeq" id="WP_013181497.1">
    <property type="nucleotide sequence ID" value="NC_014225.1"/>
</dbReference>
<accession>D6YUF8</accession>
<dbReference type="Proteomes" id="UP000001505">
    <property type="component" value="Chromosome"/>
</dbReference>
<sequence length="479" mass="54407">MKQLEKDQLFSKSILWDLQLAVYREFGPSAWAEKGVPFYLTSNPLLARQFVSVIESYFFEMPASNPSEPIYVFDLGAGSGRLAFLILKDLIKLRDRVPFVYVMTDMVEENLKFWRQHPRLKPYFEKGVLDCASYKNDQKEPLKLQVSGKILDVVQNPMVLICTYFFDTIPQDLFRVKNGKLEEGRISISVPAGSTQSIDPDWINSLEESYSFQPVDNASKYYPNEAANQILCEYVKEMEGATFLFPSGSLLTLEYFQKLSKGKMLLLAADQGVCSKDQIMRWGIPHISRHSSFSIAVNYHALARYFELHDGLGFLPSLPDHRFALIAGILGEGVYNQACLAFYKEMDVLQPVEYWHLTGISDEQADELSLKQLLILVKMGNNDPLNMHCFFKQIRDKLSEADEETLDFLKSVVKKCVGNFYPVSPSEGDFVQNMGVLLFEAKDYESAAQVFAYAASIKGLDAQLMQNLALCKAKIHSHL</sequence>
<evidence type="ECO:0000313" key="2">
    <source>
        <dbReference type="Proteomes" id="UP000001505"/>
    </source>
</evidence>
<proteinExistence type="predicted"/>
<dbReference type="AlphaFoldDB" id="D6YUF8"/>
<keyword evidence="2" id="KW-1185">Reference proteome</keyword>
<dbReference type="Gene3D" id="3.40.50.12710">
    <property type="match status" value="1"/>
</dbReference>
<organism evidence="1 2">
    <name type="scientific">Waddlia chondrophila (strain ATCC VR-1470 / WSU 86-1044)</name>
    <dbReference type="NCBI Taxonomy" id="716544"/>
    <lineage>
        <taxon>Bacteria</taxon>
        <taxon>Pseudomonadati</taxon>
        <taxon>Chlamydiota</taxon>
        <taxon>Chlamydiia</taxon>
        <taxon>Parachlamydiales</taxon>
        <taxon>Waddliaceae</taxon>
        <taxon>Waddlia</taxon>
    </lineage>
</organism>
<dbReference type="eggNOG" id="COG1565">
    <property type="taxonomic scope" value="Bacteria"/>
</dbReference>
<name>D6YUF8_WADCW</name>
<protein>
    <submittedName>
        <fullName evidence="1">Putative tetratricopeptide (TRP) repeat protein</fullName>
    </submittedName>
</protein>
<dbReference type="HOGENOM" id="CLU_020053_0_0_0"/>
<dbReference type="InterPro" id="IPR029063">
    <property type="entry name" value="SAM-dependent_MTases_sf"/>
</dbReference>
<dbReference type="EMBL" id="CP001928">
    <property type="protein sequence ID" value="ADI37769.1"/>
    <property type="molecule type" value="Genomic_DNA"/>
</dbReference>
<dbReference type="InterPro" id="IPR038375">
    <property type="entry name" value="NDUFAF7_sf"/>
</dbReference>
<reference evidence="1 2" key="1">
    <citation type="journal article" date="2010" name="PLoS ONE">
        <title>The Waddlia genome: a window into chlamydial biology.</title>
        <authorList>
            <person name="Bertelli C."/>
            <person name="Collyn F."/>
            <person name="Croxatto A."/>
            <person name="Ruckert C."/>
            <person name="Polkinghorne A."/>
            <person name="Kebbi-Beghdadi C."/>
            <person name="Goesmann A."/>
            <person name="Vaughan L."/>
            <person name="Greub G."/>
        </authorList>
    </citation>
    <scope>NUCLEOTIDE SEQUENCE [LARGE SCALE GENOMIC DNA]</scope>
    <source>
        <strain evidence="2">ATCC VR-1470 / WSU 86-1044</strain>
    </source>
</reference>
<dbReference type="OrthoDB" id="5166699at2"/>
<gene>
    <name evidence="1" type="ordered locus">wcw_0397</name>
</gene>
<dbReference type="SUPFAM" id="SSF53335">
    <property type="entry name" value="S-adenosyl-L-methionine-dependent methyltransferases"/>
    <property type="match status" value="1"/>
</dbReference>
<dbReference type="KEGG" id="wch:wcw_0397"/>